<dbReference type="InterPro" id="IPR057163">
    <property type="entry name" value="DUF7841"/>
</dbReference>
<dbReference type="EMBL" id="BK015733">
    <property type="protein sequence ID" value="DAE22475.1"/>
    <property type="molecule type" value="Genomic_DNA"/>
</dbReference>
<name>A0A8S5QUF4_9CAUD</name>
<proteinExistence type="predicted"/>
<accession>A0A8S5QUF4</accession>
<organism evidence="2">
    <name type="scientific">CrAss-like virus sp. ctDAq1</name>
    <dbReference type="NCBI Taxonomy" id="2826822"/>
    <lineage>
        <taxon>Viruses</taxon>
        <taxon>Duplodnaviria</taxon>
        <taxon>Heunggongvirae</taxon>
        <taxon>Uroviricota</taxon>
        <taxon>Caudoviricetes</taxon>
        <taxon>Crassvirales</taxon>
    </lineage>
</organism>
<feature type="domain" description="DUF7841" evidence="1">
    <location>
        <begin position="97"/>
        <end position="213"/>
    </location>
</feature>
<evidence type="ECO:0000313" key="2">
    <source>
        <dbReference type="EMBL" id="DAE22475.1"/>
    </source>
</evidence>
<protein>
    <recommendedName>
        <fullName evidence="1">DUF7841 domain-containing protein</fullName>
    </recommendedName>
</protein>
<reference evidence="2" key="1">
    <citation type="journal article" date="2021" name="Proc. Natl. Acad. Sci. U.S.A.">
        <title>A Catalog of Tens of Thousands of Viruses from Human Metagenomes Reveals Hidden Associations with Chronic Diseases.</title>
        <authorList>
            <person name="Tisza M.J."/>
            <person name="Buck C.B."/>
        </authorList>
    </citation>
    <scope>NUCLEOTIDE SEQUENCE</scope>
    <source>
        <strain evidence="2">CtDAq1</strain>
    </source>
</reference>
<evidence type="ECO:0000259" key="1">
    <source>
        <dbReference type="Pfam" id="PF25223"/>
    </source>
</evidence>
<sequence length="214" mass="25652">MKEIYLDDERSAYQYSDRHMSPEEERRYAEDLYRKTHGYPSEGYHRKSTHHTMETPVSFIDMAEEYGGHGGSVRQFFDRIQYHFNHMDEEEKSEFKDMMKKLHEGLSGGHFNESYGRHEVSKMFHIEGNKKYVGEKFDMNKAREVKEMYKSIIPDKYTLADVYVAINSQYHDYAVLFKSWFGNSSDHKIIESAVNFWFRDDDCPECKVWDHFKD</sequence>
<dbReference type="Pfam" id="PF25223">
    <property type="entry name" value="DUF7841"/>
    <property type="match status" value="1"/>
</dbReference>